<proteinExistence type="predicted"/>
<reference evidence="2" key="1">
    <citation type="submission" date="2018-04" db="EMBL/GenBank/DDBJ databases">
        <title>WGS assembly of Panicum hallii.</title>
        <authorList>
            <person name="Lovell J."/>
            <person name="Jenkins J."/>
            <person name="Lowry D."/>
            <person name="Mamidi S."/>
            <person name="Sreedasyam A."/>
            <person name="Weng X."/>
            <person name="Barry K."/>
            <person name="Bonette J."/>
            <person name="Campitelli B."/>
            <person name="Daum C."/>
            <person name="Gordon S."/>
            <person name="Gould B."/>
            <person name="Lipzen A."/>
            <person name="Macqueen A."/>
            <person name="Palacio-Mejia J."/>
            <person name="Plott C."/>
            <person name="Shakirov E."/>
            <person name="Shu S."/>
            <person name="Yoshinaga Y."/>
            <person name="Zane M."/>
            <person name="Rokhsar D."/>
            <person name="Grimwood J."/>
            <person name="Schmutz J."/>
            <person name="Juenger T."/>
        </authorList>
    </citation>
    <scope>NUCLEOTIDE SEQUENCE [LARGE SCALE GENOMIC DNA]</scope>
    <source>
        <strain evidence="2">FIL2</strain>
    </source>
</reference>
<organism evidence="2">
    <name type="scientific">Panicum hallii</name>
    <dbReference type="NCBI Taxonomy" id="206008"/>
    <lineage>
        <taxon>Eukaryota</taxon>
        <taxon>Viridiplantae</taxon>
        <taxon>Streptophyta</taxon>
        <taxon>Embryophyta</taxon>
        <taxon>Tracheophyta</taxon>
        <taxon>Spermatophyta</taxon>
        <taxon>Magnoliopsida</taxon>
        <taxon>Liliopsida</taxon>
        <taxon>Poales</taxon>
        <taxon>Poaceae</taxon>
        <taxon>PACMAD clade</taxon>
        <taxon>Panicoideae</taxon>
        <taxon>Panicodae</taxon>
        <taxon>Paniceae</taxon>
        <taxon>Panicinae</taxon>
        <taxon>Panicum</taxon>
        <taxon>Panicum sect. Panicum</taxon>
    </lineage>
</organism>
<feature type="compositionally biased region" description="Polar residues" evidence="1">
    <location>
        <begin position="1"/>
        <end position="14"/>
    </location>
</feature>
<gene>
    <name evidence="2" type="ORF">PAHAL_5G362200</name>
</gene>
<evidence type="ECO:0000313" key="2">
    <source>
        <dbReference type="EMBL" id="PVH38820.1"/>
    </source>
</evidence>
<name>A0A2T8IMB3_9POAL</name>
<dbReference type="EMBL" id="CM008050">
    <property type="protein sequence ID" value="PVH38820.1"/>
    <property type="molecule type" value="Genomic_DNA"/>
</dbReference>
<dbReference type="Proteomes" id="UP000243499">
    <property type="component" value="Chromosome 5"/>
</dbReference>
<feature type="compositionally biased region" description="Low complexity" evidence="1">
    <location>
        <begin position="19"/>
        <end position="35"/>
    </location>
</feature>
<accession>A0A2T8IMB3</accession>
<sequence>MGCQSQHQTATINASLRWPTASPSLPPASSSSYKPAAAQSLPVPISIRCPASLQAGAGAAAQASLPRCWPSRRTQVHDVMLHQMPTEGRLDLGFFGCRSADLF</sequence>
<dbReference type="AlphaFoldDB" id="A0A2T8IMB3"/>
<protein>
    <submittedName>
        <fullName evidence="2">Uncharacterized protein</fullName>
    </submittedName>
</protein>
<feature type="region of interest" description="Disordered" evidence="1">
    <location>
        <begin position="1"/>
        <end position="35"/>
    </location>
</feature>
<dbReference type="Gramene" id="PVH38820">
    <property type="protein sequence ID" value="PVH38820"/>
    <property type="gene ID" value="PAHAL_5G362200"/>
</dbReference>
<evidence type="ECO:0000256" key="1">
    <source>
        <dbReference type="SAM" id="MobiDB-lite"/>
    </source>
</evidence>